<feature type="domain" description="TauD/TfdA-like" evidence="7">
    <location>
        <begin position="6"/>
        <end position="269"/>
    </location>
</feature>
<dbReference type="InterPro" id="IPR042098">
    <property type="entry name" value="TauD-like_sf"/>
</dbReference>
<dbReference type="Pfam" id="PF02668">
    <property type="entry name" value="TauD"/>
    <property type="match status" value="1"/>
</dbReference>
<dbReference type="PANTHER" id="PTHR30468:SF5">
    <property type="entry name" value="ALPHA-KETOGLUTARATE-DEPENDENT SULFATE ESTER DIOXYGENASE"/>
    <property type="match status" value="1"/>
</dbReference>
<dbReference type="EMBL" id="MG891745">
    <property type="protein sequence ID" value="AWH12930.1"/>
    <property type="molecule type" value="Genomic_DNA"/>
</dbReference>
<dbReference type="AlphaFoldDB" id="A0A2S1P8S1"/>
<keyword evidence="6" id="KW-0408">Iron</keyword>
<comment type="cofactor">
    <cofactor evidence="1">
        <name>Fe(2+)</name>
        <dbReference type="ChEBI" id="CHEBI:29033"/>
    </cofactor>
</comment>
<evidence type="ECO:0000256" key="2">
    <source>
        <dbReference type="ARBA" id="ARBA00005896"/>
    </source>
</evidence>
<dbReference type="GO" id="GO:0046872">
    <property type="term" value="F:metal ion binding"/>
    <property type="evidence" value="ECO:0007669"/>
    <property type="project" value="UniProtKB-KW"/>
</dbReference>
<dbReference type="PANTHER" id="PTHR30468">
    <property type="entry name" value="ALPHA-KETOGLUTARATE-DEPENDENT SULFONATE DIOXYGENASE"/>
    <property type="match status" value="1"/>
</dbReference>
<dbReference type="Gene3D" id="3.60.130.10">
    <property type="entry name" value="Clavaminate synthase-like"/>
    <property type="match status" value="1"/>
</dbReference>
<protein>
    <submittedName>
        <fullName evidence="8">StmO4</fullName>
    </submittedName>
</protein>
<dbReference type="SUPFAM" id="SSF51197">
    <property type="entry name" value="Clavaminate synthase-like"/>
    <property type="match status" value="1"/>
</dbReference>
<evidence type="ECO:0000256" key="3">
    <source>
        <dbReference type="ARBA" id="ARBA00022723"/>
    </source>
</evidence>
<evidence type="ECO:0000259" key="7">
    <source>
        <dbReference type="Pfam" id="PF02668"/>
    </source>
</evidence>
<evidence type="ECO:0000256" key="1">
    <source>
        <dbReference type="ARBA" id="ARBA00001954"/>
    </source>
</evidence>
<evidence type="ECO:0000256" key="4">
    <source>
        <dbReference type="ARBA" id="ARBA00022964"/>
    </source>
</evidence>
<name>A0A2S1P8S1_STRSO</name>
<organism evidence="8">
    <name type="scientific">Streptomyces seoulensis</name>
    <dbReference type="NCBI Taxonomy" id="73044"/>
    <lineage>
        <taxon>Bacteria</taxon>
        <taxon>Bacillati</taxon>
        <taxon>Actinomycetota</taxon>
        <taxon>Actinomycetes</taxon>
        <taxon>Kitasatosporales</taxon>
        <taxon>Streptomycetaceae</taxon>
        <taxon>Streptomyces</taxon>
    </lineage>
</organism>
<evidence type="ECO:0000313" key="8">
    <source>
        <dbReference type="EMBL" id="AWH12930.1"/>
    </source>
</evidence>
<evidence type="ECO:0000256" key="5">
    <source>
        <dbReference type="ARBA" id="ARBA00023002"/>
    </source>
</evidence>
<accession>A0A2S1P8S1</accession>
<keyword evidence="5" id="KW-0560">Oxidoreductase</keyword>
<keyword evidence="3" id="KW-0479">Metal-binding</keyword>
<evidence type="ECO:0000256" key="6">
    <source>
        <dbReference type="ARBA" id="ARBA00023004"/>
    </source>
</evidence>
<sequence>MTGITVNPAAGRIGAEIEGVDISRPLDAEQIRTIQQALDEWKVVIFRNQRLDHATQTAFGRQFGELTYGHPHHEPPKDAPEIYTIQHRRFEKQLGGDATRKQRSYAYAGNNGWHSDLTPFINPPAGAILRAEVLPNYGGDTQYTNLVAAYEGLSEPFREFVDTLRAEHRYGANWSGMPQPSVAGFQKRVDENSLVAHHPIVRVHPHTGEKALFVNPIYTDHIVGMSPIESRLILGYLFDEIARPEYTVRFRWAPGSVIFWDNRATCHIPPRDLDHLDVERVLHRVTLVGEVPVGPDGRESEAIEGPRLGSEPVFTSTFFDRRDRAAKETVS</sequence>
<comment type="similarity">
    <text evidence="2">Belongs to the TfdA dioxygenase family.</text>
</comment>
<dbReference type="GO" id="GO:0016706">
    <property type="term" value="F:2-oxoglutarate-dependent dioxygenase activity"/>
    <property type="evidence" value="ECO:0007669"/>
    <property type="project" value="TreeGrafter"/>
</dbReference>
<proteinExistence type="inferred from homology"/>
<dbReference type="InterPro" id="IPR051323">
    <property type="entry name" value="AtsK-like"/>
</dbReference>
<keyword evidence="4" id="KW-0223">Dioxygenase</keyword>
<reference evidence="8" key="1">
    <citation type="journal article" date="2018" name="Org. Lett.">
        <title>Discovery, Biosynthesis, and Heterologous Production of Streptoseomycin, an Anti-Microaerophilic Bacteria Macrodilactone.</title>
        <authorList>
            <person name="Zhang B."/>
            <person name="Wang K.B."/>
            <person name="Wang W."/>
            <person name="Bi S.F."/>
            <person name="Mei Y.N."/>
            <person name="Deng X.Z."/>
            <person name="Jiao R.H."/>
            <person name="Tan R.X."/>
            <person name="Ge H.M."/>
        </authorList>
    </citation>
    <scope>NUCLEOTIDE SEQUENCE</scope>
    <source>
        <strain evidence="8">A01</strain>
    </source>
</reference>
<dbReference type="GO" id="GO:0005737">
    <property type="term" value="C:cytoplasm"/>
    <property type="evidence" value="ECO:0007669"/>
    <property type="project" value="TreeGrafter"/>
</dbReference>
<dbReference type="InterPro" id="IPR003819">
    <property type="entry name" value="TauD/TfdA-like"/>
</dbReference>